<evidence type="ECO:0000256" key="6">
    <source>
        <dbReference type="ARBA" id="ARBA00022917"/>
    </source>
</evidence>
<evidence type="ECO:0000259" key="10">
    <source>
        <dbReference type="Pfam" id="PF19269"/>
    </source>
</evidence>
<evidence type="ECO:0000256" key="1">
    <source>
        <dbReference type="ARBA" id="ARBA00007894"/>
    </source>
</evidence>
<evidence type="ECO:0000256" key="7">
    <source>
        <dbReference type="ARBA" id="ARBA00023146"/>
    </source>
</evidence>
<proteinExistence type="inferred from homology"/>
<evidence type="ECO:0000256" key="2">
    <source>
        <dbReference type="ARBA" id="ARBA00022490"/>
    </source>
</evidence>
<keyword evidence="3 8" id="KW-0436">Ligase</keyword>
<dbReference type="Pfam" id="PF19269">
    <property type="entry name" value="Anticodon_2"/>
    <property type="match status" value="1"/>
</dbReference>
<dbReference type="InterPro" id="IPR008925">
    <property type="entry name" value="aa_tRNA-synth_I_cd-bd_sf"/>
</dbReference>
<evidence type="ECO:0000256" key="3">
    <source>
        <dbReference type="ARBA" id="ARBA00022598"/>
    </source>
</evidence>
<keyword evidence="6 8" id="KW-0648">Protein biosynthesis</keyword>
<dbReference type="InterPro" id="IPR004527">
    <property type="entry name" value="Glu-tRNA-ligase_bac/mito"/>
</dbReference>
<dbReference type="InterPro" id="IPR020058">
    <property type="entry name" value="Glu/Gln-tRNA-synth_Ib_cat-dom"/>
</dbReference>
<dbReference type="SUPFAM" id="SSF48163">
    <property type="entry name" value="An anticodon-binding domain of class I aminoacyl-tRNA synthetases"/>
    <property type="match status" value="1"/>
</dbReference>
<comment type="function">
    <text evidence="8">Catalyzes the attachment of glutamate to tRNA(Glu) in a two-step reaction: glutamate is first activated by ATP to form Glu-AMP and then transferred to the acceptor end of tRNA(Glu).</text>
</comment>
<evidence type="ECO:0000256" key="5">
    <source>
        <dbReference type="ARBA" id="ARBA00022840"/>
    </source>
</evidence>
<dbReference type="InterPro" id="IPR014729">
    <property type="entry name" value="Rossmann-like_a/b/a_fold"/>
</dbReference>
<dbReference type="GO" id="GO:0005524">
    <property type="term" value="F:ATP binding"/>
    <property type="evidence" value="ECO:0007669"/>
    <property type="project" value="UniProtKB-UniRule"/>
</dbReference>
<dbReference type="Gene3D" id="1.10.10.350">
    <property type="match status" value="1"/>
</dbReference>
<dbReference type="AlphaFoldDB" id="A0A2S5JKY9"/>
<dbReference type="OrthoDB" id="9807503at2"/>
<feature type="binding site" evidence="8">
    <location>
        <position position="241"/>
    </location>
    <ligand>
        <name>ATP</name>
        <dbReference type="ChEBI" id="CHEBI:30616"/>
    </ligand>
</feature>
<dbReference type="EMBL" id="PRDS01000001">
    <property type="protein sequence ID" value="PPB82093.1"/>
    <property type="molecule type" value="Genomic_DNA"/>
</dbReference>
<keyword evidence="4 8" id="KW-0547">Nucleotide-binding</keyword>
<dbReference type="InterPro" id="IPR049940">
    <property type="entry name" value="GluQ/Sye"/>
</dbReference>
<dbReference type="InterPro" id="IPR001412">
    <property type="entry name" value="aa-tRNA-synth_I_CS"/>
</dbReference>
<keyword evidence="7 8" id="KW-0030">Aminoacyl-tRNA synthetase</keyword>
<evidence type="ECO:0000259" key="9">
    <source>
        <dbReference type="Pfam" id="PF00749"/>
    </source>
</evidence>
<comment type="similarity">
    <text evidence="1 8">Belongs to the class-I aminoacyl-tRNA synthetase family. Glutamate--tRNA ligase type 1 subfamily.</text>
</comment>
<dbReference type="PANTHER" id="PTHR43311">
    <property type="entry name" value="GLUTAMATE--TRNA LIGASE"/>
    <property type="match status" value="1"/>
</dbReference>
<comment type="subcellular location">
    <subcellularLocation>
        <location evidence="8">Cytoplasm</location>
    </subcellularLocation>
</comment>
<dbReference type="GO" id="GO:0006424">
    <property type="term" value="P:glutamyl-tRNA aminoacylation"/>
    <property type="evidence" value="ECO:0007669"/>
    <property type="project" value="UniProtKB-UniRule"/>
</dbReference>
<comment type="caution">
    <text evidence="8">Lacks conserved residue(s) required for the propagation of feature annotation.</text>
</comment>
<feature type="domain" description="Glutamyl/glutaminyl-tRNA synthetase class Ib catalytic" evidence="9">
    <location>
        <begin position="3"/>
        <end position="305"/>
    </location>
</feature>
<dbReference type="PROSITE" id="PS00178">
    <property type="entry name" value="AA_TRNA_LIGASE_I"/>
    <property type="match status" value="1"/>
</dbReference>
<dbReference type="Proteomes" id="UP000239736">
    <property type="component" value="Unassembled WGS sequence"/>
</dbReference>
<dbReference type="InterPro" id="IPR000924">
    <property type="entry name" value="Glu/Gln-tRNA-synth"/>
</dbReference>
<organism evidence="11 12">
    <name type="scientific">Albidovulum inexpectatum</name>
    <dbReference type="NCBI Taxonomy" id="196587"/>
    <lineage>
        <taxon>Bacteria</taxon>
        <taxon>Pseudomonadati</taxon>
        <taxon>Pseudomonadota</taxon>
        <taxon>Alphaproteobacteria</taxon>
        <taxon>Rhodobacterales</taxon>
        <taxon>Paracoccaceae</taxon>
        <taxon>Albidovulum</taxon>
    </lineage>
</organism>
<dbReference type="GO" id="GO:0000049">
    <property type="term" value="F:tRNA binding"/>
    <property type="evidence" value="ECO:0007669"/>
    <property type="project" value="InterPro"/>
</dbReference>
<feature type="short sequence motif" description="'KMSKS' region" evidence="8">
    <location>
        <begin position="238"/>
        <end position="242"/>
    </location>
</feature>
<evidence type="ECO:0000256" key="4">
    <source>
        <dbReference type="ARBA" id="ARBA00022741"/>
    </source>
</evidence>
<name>A0A2S5JKY9_9RHOB</name>
<dbReference type="EC" id="6.1.1.17" evidence="8"/>
<dbReference type="GO" id="GO:0004818">
    <property type="term" value="F:glutamate-tRNA ligase activity"/>
    <property type="evidence" value="ECO:0007669"/>
    <property type="project" value="UniProtKB-UniRule"/>
</dbReference>
<dbReference type="InterPro" id="IPR045462">
    <property type="entry name" value="aa-tRNA-synth_I_cd-bd"/>
</dbReference>
<accession>A0A2S5JKY9</accession>
<comment type="caution">
    <text evidence="11">The sequence shown here is derived from an EMBL/GenBank/DDBJ whole genome shotgun (WGS) entry which is preliminary data.</text>
</comment>
<comment type="catalytic activity">
    <reaction evidence="8">
        <text>tRNA(Glu) + L-glutamate + ATP = L-glutamyl-tRNA(Glu) + AMP + diphosphate</text>
        <dbReference type="Rhea" id="RHEA:23540"/>
        <dbReference type="Rhea" id="RHEA-COMP:9663"/>
        <dbReference type="Rhea" id="RHEA-COMP:9680"/>
        <dbReference type="ChEBI" id="CHEBI:29985"/>
        <dbReference type="ChEBI" id="CHEBI:30616"/>
        <dbReference type="ChEBI" id="CHEBI:33019"/>
        <dbReference type="ChEBI" id="CHEBI:78442"/>
        <dbReference type="ChEBI" id="CHEBI:78520"/>
        <dbReference type="ChEBI" id="CHEBI:456215"/>
        <dbReference type="EC" id="6.1.1.17"/>
    </reaction>
</comment>
<keyword evidence="12" id="KW-1185">Reference proteome</keyword>
<feature type="short sequence motif" description="'HIGH' region" evidence="8">
    <location>
        <begin position="8"/>
        <end position="18"/>
    </location>
</feature>
<dbReference type="SUPFAM" id="SSF52374">
    <property type="entry name" value="Nucleotidylyl transferase"/>
    <property type="match status" value="1"/>
</dbReference>
<dbReference type="PRINTS" id="PR00987">
    <property type="entry name" value="TRNASYNTHGLU"/>
</dbReference>
<keyword evidence="2 8" id="KW-0963">Cytoplasm</keyword>
<sequence length="440" mass="49393">MTVTRFAPSPTGHIHVGNLRTALMNYLIARKAGGTFILRLDDTDRERSKQEYADAIMEDLEWLGLTWDRVERQSDRLDRYAEVADQLRASGHLYEVFETPTELELKRKKQLAMGRPPVYDRAGLALSEEEKARLRAERPGYWRFKLDQGRTEWHDGILGDVSIDTASVSDPVLIRADGQVLYTFASSVDDIDMGITHIVRGADHVTNTATQIQIMRAIGGEPPAFAHHSLLTGPHGEALSKRLGTLSLRDLRERGVAREALLSMMARLGSSQPVELKMSLDELAEGFDLSQFGAAPTKFDPEDLWPLTRQRNQSLPFEAVRDRILALGVPVDLAERFWKVASQNITTLDELGQWWALCRDGAEPVIAPEDEAFVREALELLPEPPFTDTTWAEWTAAVKQRTGRKGRALFMPLRLALTGQAHGPDMAELMPLLQKVRARV</sequence>
<dbReference type="PANTHER" id="PTHR43311:SF2">
    <property type="entry name" value="GLUTAMATE--TRNA LIGASE, MITOCHONDRIAL-RELATED"/>
    <property type="match status" value="1"/>
</dbReference>
<evidence type="ECO:0000313" key="12">
    <source>
        <dbReference type="Proteomes" id="UP000239736"/>
    </source>
</evidence>
<evidence type="ECO:0000313" key="11">
    <source>
        <dbReference type="EMBL" id="PPB82093.1"/>
    </source>
</evidence>
<keyword evidence="5 8" id="KW-0067">ATP-binding</keyword>
<dbReference type="NCBIfam" id="TIGR00464">
    <property type="entry name" value="gltX_bact"/>
    <property type="match status" value="1"/>
</dbReference>
<feature type="domain" description="Aminoacyl-tRNA synthetase class I anticodon-binding" evidence="10">
    <location>
        <begin position="370"/>
        <end position="435"/>
    </location>
</feature>
<reference evidence="11 12" key="1">
    <citation type="submission" date="2018-01" db="EMBL/GenBank/DDBJ databases">
        <title>Genomic Encyclopedia of Archaeal and Bacterial Type Strains, Phase II (KMG-II): from individual species to whole genera.</title>
        <authorList>
            <person name="Goeker M."/>
        </authorList>
    </citation>
    <scope>NUCLEOTIDE SEQUENCE [LARGE SCALE GENOMIC DNA]</scope>
    <source>
        <strain evidence="11 12">DSM 12048</strain>
    </source>
</reference>
<comment type="subunit">
    <text evidence="8">Monomer.</text>
</comment>
<dbReference type="HAMAP" id="MF_00022">
    <property type="entry name" value="Glu_tRNA_synth_type1"/>
    <property type="match status" value="1"/>
</dbReference>
<gene>
    <name evidence="8" type="primary">gltX</name>
    <name evidence="11" type="ORF">LV82_00013</name>
</gene>
<evidence type="ECO:0000256" key="8">
    <source>
        <dbReference type="HAMAP-Rule" id="MF_00022"/>
    </source>
</evidence>
<dbReference type="RefSeq" id="WP_104068689.1">
    <property type="nucleotide sequence ID" value="NZ_PRDS01000001.1"/>
</dbReference>
<protein>
    <recommendedName>
        <fullName evidence="8">Glutamate--tRNA ligase</fullName>
        <ecNumber evidence="8">6.1.1.17</ecNumber>
    </recommendedName>
    <alternativeName>
        <fullName evidence="8">Glutamyl-tRNA synthetase</fullName>
        <shortName evidence="8">GluRS</shortName>
    </alternativeName>
</protein>
<dbReference type="GO" id="GO:0005737">
    <property type="term" value="C:cytoplasm"/>
    <property type="evidence" value="ECO:0007669"/>
    <property type="project" value="UniProtKB-SubCell"/>
</dbReference>
<dbReference type="Pfam" id="PF00749">
    <property type="entry name" value="tRNA-synt_1c"/>
    <property type="match status" value="1"/>
</dbReference>
<dbReference type="Gene3D" id="3.40.50.620">
    <property type="entry name" value="HUPs"/>
    <property type="match status" value="1"/>
</dbReference>
<dbReference type="InterPro" id="IPR020751">
    <property type="entry name" value="aa-tRNA-synth_I_codon-bd_sub2"/>
</dbReference>